<dbReference type="EMBL" id="VSSQ01009340">
    <property type="protein sequence ID" value="MPM41348.1"/>
    <property type="molecule type" value="Genomic_DNA"/>
</dbReference>
<name>A0A644ZLV8_9ZZZZ</name>
<reference evidence="1" key="1">
    <citation type="submission" date="2019-08" db="EMBL/GenBank/DDBJ databases">
        <authorList>
            <person name="Kucharzyk K."/>
            <person name="Murdoch R.W."/>
            <person name="Higgins S."/>
            <person name="Loffler F."/>
        </authorList>
    </citation>
    <scope>NUCLEOTIDE SEQUENCE</scope>
</reference>
<comment type="caution">
    <text evidence="1">The sequence shown here is derived from an EMBL/GenBank/DDBJ whole genome shotgun (WGS) entry which is preliminary data.</text>
</comment>
<organism evidence="1">
    <name type="scientific">bioreactor metagenome</name>
    <dbReference type="NCBI Taxonomy" id="1076179"/>
    <lineage>
        <taxon>unclassified sequences</taxon>
        <taxon>metagenomes</taxon>
        <taxon>ecological metagenomes</taxon>
    </lineage>
</organism>
<sequence>MIIGHRPVRPRLTGYRAIRTQRDLVGHSGRPGRACRNRTPGTGLGLRAGAGAQCATPVAAVSVGRVGCAADGQ</sequence>
<dbReference type="AlphaFoldDB" id="A0A644ZLV8"/>
<evidence type="ECO:0000313" key="1">
    <source>
        <dbReference type="EMBL" id="MPM41348.1"/>
    </source>
</evidence>
<accession>A0A644ZLV8</accession>
<gene>
    <name evidence="1" type="ORF">SDC9_88003</name>
</gene>
<protein>
    <submittedName>
        <fullName evidence="1">Uncharacterized protein</fullName>
    </submittedName>
</protein>
<proteinExistence type="predicted"/>